<name>A0A494XT73_9BACL</name>
<dbReference type="GO" id="GO:0005886">
    <property type="term" value="C:plasma membrane"/>
    <property type="evidence" value="ECO:0007669"/>
    <property type="project" value="TreeGrafter"/>
</dbReference>
<dbReference type="EMBL" id="RBZM01000005">
    <property type="protein sequence ID" value="RKP53818.1"/>
    <property type="molecule type" value="Genomic_DNA"/>
</dbReference>
<feature type="transmembrane region" description="Helical" evidence="3">
    <location>
        <begin position="84"/>
        <end position="112"/>
    </location>
</feature>
<dbReference type="GO" id="GO:0004190">
    <property type="term" value="F:aspartic-type endopeptidase activity"/>
    <property type="evidence" value="ECO:0007669"/>
    <property type="project" value="InterPro"/>
</dbReference>
<feature type="transmembrane region" description="Helical" evidence="3">
    <location>
        <begin position="181"/>
        <end position="204"/>
    </location>
</feature>
<dbReference type="Pfam" id="PF01478">
    <property type="entry name" value="Peptidase_A24"/>
    <property type="match status" value="1"/>
</dbReference>
<evidence type="ECO:0000259" key="4">
    <source>
        <dbReference type="Pfam" id="PF01478"/>
    </source>
</evidence>
<reference evidence="5 6" key="1">
    <citation type="submission" date="2018-10" db="EMBL/GenBank/DDBJ databases">
        <title>Cohnella sp. M2MS4P-1, whole genome shotgun sequence.</title>
        <authorList>
            <person name="Tuo L."/>
        </authorList>
    </citation>
    <scope>NUCLEOTIDE SEQUENCE [LARGE SCALE GENOMIC DNA]</scope>
    <source>
        <strain evidence="5 6">M2MS4P-1</strain>
    </source>
</reference>
<accession>A0A494XT73</accession>
<evidence type="ECO:0000313" key="5">
    <source>
        <dbReference type="EMBL" id="RKP53818.1"/>
    </source>
</evidence>
<keyword evidence="6" id="KW-1185">Reference proteome</keyword>
<proteinExistence type="inferred from homology"/>
<evidence type="ECO:0000256" key="1">
    <source>
        <dbReference type="ARBA" id="ARBA00005801"/>
    </source>
</evidence>
<evidence type="ECO:0000256" key="2">
    <source>
        <dbReference type="SAM" id="MobiDB-lite"/>
    </source>
</evidence>
<comment type="caution">
    <text evidence="5">The sequence shown here is derived from an EMBL/GenBank/DDBJ whole genome shotgun (WGS) entry which is preliminary data.</text>
</comment>
<dbReference type="AlphaFoldDB" id="A0A494XT73"/>
<organism evidence="5 6">
    <name type="scientific">Cohnella endophytica</name>
    <dbReference type="NCBI Taxonomy" id="2419778"/>
    <lineage>
        <taxon>Bacteria</taxon>
        <taxon>Bacillati</taxon>
        <taxon>Bacillota</taxon>
        <taxon>Bacilli</taxon>
        <taxon>Bacillales</taxon>
        <taxon>Paenibacillaceae</taxon>
        <taxon>Cohnella</taxon>
    </lineage>
</organism>
<comment type="similarity">
    <text evidence="1">Belongs to the peptidase A24 family.</text>
</comment>
<keyword evidence="3" id="KW-1133">Transmembrane helix</keyword>
<keyword evidence="3" id="KW-0812">Transmembrane</keyword>
<gene>
    <name evidence="5" type="ORF">D7Z26_10480</name>
</gene>
<dbReference type="InterPro" id="IPR050882">
    <property type="entry name" value="Prepilin_peptidase/N-MTase"/>
</dbReference>
<dbReference type="Proteomes" id="UP000282076">
    <property type="component" value="Unassembled WGS sequence"/>
</dbReference>
<evidence type="ECO:0000313" key="6">
    <source>
        <dbReference type="Proteomes" id="UP000282076"/>
    </source>
</evidence>
<dbReference type="Gene3D" id="1.20.120.1220">
    <property type="match status" value="1"/>
</dbReference>
<evidence type="ECO:0000256" key="3">
    <source>
        <dbReference type="SAM" id="Phobius"/>
    </source>
</evidence>
<dbReference type="PANTHER" id="PTHR30487:SF0">
    <property type="entry name" value="PREPILIN LEADER PEPTIDASE_N-METHYLTRANSFERASE-RELATED"/>
    <property type="match status" value="1"/>
</dbReference>
<feature type="transmembrane region" description="Helical" evidence="3">
    <location>
        <begin position="132"/>
        <end position="160"/>
    </location>
</feature>
<protein>
    <submittedName>
        <fullName evidence="5">Prepilin peptidase</fullName>
    </submittedName>
</protein>
<keyword evidence="3" id="KW-0472">Membrane</keyword>
<dbReference type="InterPro" id="IPR000045">
    <property type="entry name" value="Prepilin_IV_endopep_pep"/>
</dbReference>
<feature type="region of interest" description="Disordered" evidence="2">
    <location>
        <begin position="1"/>
        <end position="28"/>
    </location>
</feature>
<dbReference type="PANTHER" id="PTHR30487">
    <property type="entry name" value="TYPE 4 PREPILIN-LIKE PROTEINS LEADER PEPTIDE-PROCESSING ENZYME"/>
    <property type="match status" value="1"/>
</dbReference>
<feature type="domain" description="Prepilin type IV endopeptidase peptidase" evidence="4">
    <location>
        <begin position="54"/>
        <end position="154"/>
    </location>
</feature>
<dbReference type="GO" id="GO:0006465">
    <property type="term" value="P:signal peptide processing"/>
    <property type="evidence" value="ECO:0007669"/>
    <property type="project" value="TreeGrafter"/>
</dbReference>
<sequence>MDMARVGEDDSRTMESASRESFGRPVETRFRSRGQEKRGYRGGRTVNGWEITVVGLLLVTACWTDVRNMRIPNELTVVFAGSGLLYQTFAHGILGLGWAITGALAGFVPLYAMNRLGGMGGGDVKWFGAFGMWAGASLTAWLVMLSILYAGGIACVLMLLRLPGIRIWGGKLKWPWGSHPLAGGRGVQFPFMLAVAPGFVTLLWKG</sequence>